<dbReference type="Gene3D" id="3.90.70.10">
    <property type="entry name" value="Cysteine proteinases"/>
    <property type="match status" value="1"/>
</dbReference>
<feature type="domain" description="Peptidase C1A papain C-terminal" evidence="2">
    <location>
        <begin position="52"/>
        <end position="249"/>
    </location>
</feature>
<dbReference type="InterPro" id="IPR000668">
    <property type="entry name" value="Peptidase_C1A_C"/>
</dbReference>
<dbReference type="Pfam" id="PF00112">
    <property type="entry name" value="Peptidase_C1"/>
    <property type="match status" value="1"/>
</dbReference>
<dbReference type="SUPFAM" id="SSF54001">
    <property type="entry name" value="Cysteine proteinases"/>
    <property type="match status" value="1"/>
</dbReference>
<evidence type="ECO:0000259" key="2">
    <source>
        <dbReference type="Pfam" id="PF00112"/>
    </source>
</evidence>
<sequence>MIDSERFAERHGDITTDARADVLDFRDTLYRPTMIEVPPVMPPERFMDYGVPVLDQGRNNGCTGFTVATVAHFLLRKRKVSPEHGLVSQNMVYTMARRYDEYPGEDDARGSSLRGAMKGWHKHGICSYEQWPWDPNDLHGTLTPERATDAMLRPLGLYQRVNHKDLPAMHNALAEVGIIAASALIPFNGWYYGTQKNGIIPPVDKTNPFIAPWGGHAFAIVGYDAEGFWLQNSWGLGWGKSGFGRLCYDDWLQYGFDAWVGRLGVPIRLNQPRSLRPLASTSRTFASLRPHLISVDMHGQLQQRGAYGTSSEDVRIIMEEDFMSATESWRRRRLVLIAGGGLRRQIDAINRMSRLRPKLLGHEIYPIELLWETDHYPRLLEILHRATEGRRHDGYDPRAFGFMIDRRDDALEPLVRRMGGKAEWDRMKLAAGDATMDADHGGVREMISRLASLMDQDPRIELHLVAHSSGTFLLAPLVQLVTAEKGKRIEGGPMRGQLGLGLPIDSLSLLAPASALDAFRDTYMPPIKTGMVRRFALFTLTDEAELQDHCEVYGRSLLYLVSNALERRPRVPGTSGVSLLGMEAGLLDPENADVLALLTENREDRPTVFPRAEWIKGPNTRPPPHGSEARRHEDFENDATTWKSVIARILNQPFADHLPPMSARDPW</sequence>
<evidence type="ECO:0000256" key="1">
    <source>
        <dbReference type="SAM" id="MobiDB-lite"/>
    </source>
</evidence>
<dbReference type="GO" id="GO:0008234">
    <property type="term" value="F:cysteine-type peptidase activity"/>
    <property type="evidence" value="ECO:0007669"/>
    <property type="project" value="InterPro"/>
</dbReference>
<accession>A0A150PCH9</accession>
<evidence type="ECO:0000313" key="3">
    <source>
        <dbReference type="EMBL" id="KYF53404.1"/>
    </source>
</evidence>
<protein>
    <recommendedName>
        <fullName evidence="2">Peptidase C1A papain C-terminal domain-containing protein</fullName>
    </recommendedName>
</protein>
<dbReference type="EMBL" id="JELX01003055">
    <property type="protein sequence ID" value="KYF53404.1"/>
    <property type="molecule type" value="Genomic_DNA"/>
</dbReference>
<organism evidence="3 4">
    <name type="scientific">Sorangium cellulosum</name>
    <name type="common">Polyangium cellulosum</name>
    <dbReference type="NCBI Taxonomy" id="56"/>
    <lineage>
        <taxon>Bacteria</taxon>
        <taxon>Pseudomonadati</taxon>
        <taxon>Myxococcota</taxon>
        <taxon>Polyangia</taxon>
        <taxon>Polyangiales</taxon>
        <taxon>Polyangiaceae</taxon>
        <taxon>Sorangium</taxon>
    </lineage>
</organism>
<evidence type="ECO:0000313" key="4">
    <source>
        <dbReference type="Proteomes" id="UP000075604"/>
    </source>
</evidence>
<dbReference type="Proteomes" id="UP000075604">
    <property type="component" value="Unassembled WGS sequence"/>
</dbReference>
<reference evidence="3 4" key="1">
    <citation type="submission" date="2014-02" db="EMBL/GenBank/DDBJ databases">
        <title>The small core and large imbalanced accessory genome model reveals a collaborative survival strategy of Sorangium cellulosum strains in nature.</title>
        <authorList>
            <person name="Han K."/>
            <person name="Peng R."/>
            <person name="Blom J."/>
            <person name="Li Y.-Z."/>
        </authorList>
    </citation>
    <scope>NUCLEOTIDE SEQUENCE [LARGE SCALE GENOMIC DNA]</scope>
    <source>
        <strain evidence="3 4">So0157-18</strain>
    </source>
</reference>
<dbReference type="AlphaFoldDB" id="A0A150PCH9"/>
<dbReference type="CDD" id="cd02619">
    <property type="entry name" value="Peptidase_C1"/>
    <property type="match status" value="1"/>
</dbReference>
<name>A0A150PCH9_SORCE</name>
<comment type="caution">
    <text evidence="3">The sequence shown here is derived from an EMBL/GenBank/DDBJ whole genome shotgun (WGS) entry which is preliminary data.</text>
</comment>
<proteinExistence type="predicted"/>
<feature type="region of interest" description="Disordered" evidence="1">
    <location>
        <begin position="613"/>
        <end position="633"/>
    </location>
</feature>
<gene>
    <name evidence="3" type="ORF">BE04_23435</name>
</gene>
<dbReference type="GO" id="GO:0006508">
    <property type="term" value="P:proteolysis"/>
    <property type="evidence" value="ECO:0007669"/>
    <property type="project" value="InterPro"/>
</dbReference>
<dbReference type="InterPro" id="IPR038765">
    <property type="entry name" value="Papain-like_cys_pep_sf"/>
</dbReference>